<evidence type="ECO:0000313" key="1">
    <source>
        <dbReference type="EMBL" id="EEB09413.1"/>
    </source>
</evidence>
<proteinExistence type="predicted"/>
<dbReference type="RefSeq" id="XP_002175706.1">
    <property type="nucleotide sequence ID" value="XM_002175670.2"/>
</dbReference>
<dbReference type="GeneID" id="7049772"/>
<dbReference type="OrthoDB" id="5305136at2759"/>
<name>B6K7A9_SCHJY</name>
<reference evidence="1 2" key="1">
    <citation type="journal article" date="2011" name="Science">
        <title>Comparative functional genomics of the fission yeasts.</title>
        <authorList>
            <person name="Rhind N."/>
            <person name="Chen Z."/>
            <person name="Yassour M."/>
            <person name="Thompson D.A."/>
            <person name="Haas B.J."/>
            <person name="Habib N."/>
            <person name="Wapinski I."/>
            <person name="Roy S."/>
            <person name="Lin M.F."/>
            <person name="Heiman D.I."/>
            <person name="Young S.K."/>
            <person name="Furuya K."/>
            <person name="Guo Y."/>
            <person name="Pidoux A."/>
            <person name="Chen H.M."/>
            <person name="Robbertse B."/>
            <person name="Goldberg J.M."/>
            <person name="Aoki K."/>
            <person name="Bayne E.H."/>
            <person name="Berlin A.M."/>
            <person name="Desjardins C.A."/>
            <person name="Dobbs E."/>
            <person name="Dukaj L."/>
            <person name="Fan L."/>
            <person name="FitzGerald M.G."/>
            <person name="French C."/>
            <person name="Gujja S."/>
            <person name="Hansen K."/>
            <person name="Keifenheim D."/>
            <person name="Levin J.Z."/>
            <person name="Mosher R.A."/>
            <person name="Mueller C.A."/>
            <person name="Pfiffner J."/>
            <person name="Priest M."/>
            <person name="Russ C."/>
            <person name="Smialowska A."/>
            <person name="Swoboda P."/>
            <person name="Sykes S.M."/>
            <person name="Vaughn M."/>
            <person name="Vengrova S."/>
            <person name="Yoder R."/>
            <person name="Zeng Q."/>
            <person name="Allshire R."/>
            <person name="Baulcombe D."/>
            <person name="Birren B.W."/>
            <person name="Brown W."/>
            <person name="Ekwall K."/>
            <person name="Kellis M."/>
            <person name="Leatherwood J."/>
            <person name="Levin H."/>
            <person name="Margalit H."/>
            <person name="Martienssen R."/>
            <person name="Nieduszynski C.A."/>
            <person name="Spatafora J.W."/>
            <person name="Friedman N."/>
            <person name="Dalgaard J.Z."/>
            <person name="Baumann P."/>
            <person name="Niki H."/>
            <person name="Regev A."/>
            <person name="Nusbaum C."/>
        </authorList>
    </citation>
    <scope>NUCLEOTIDE SEQUENCE [LARGE SCALE GENOMIC DNA]</scope>
    <source>
        <strain evidence="2">yFS275 / FY16936</strain>
    </source>
</reference>
<sequence length="165" mass="18884">MSLVFREIVDEEFKDICETFRKSIDAEFSAKSLTCDLFDSDLFVEQGTSQIFTSTQDVILLPLNVIDALELRVLEENVSIPLAPFEPIEIKANEHCFLSWERLSLRNRIRNMQAYPKSKAETEEAKCNGIFIAFGLKERGTNQEHSATAPQDIPAEQKVILKWED</sequence>
<evidence type="ECO:0000313" key="2">
    <source>
        <dbReference type="Proteomes" id="UP000001744"/>
    </source>
</evidence>
<gene>
    <name evidence="1" type="ORF">SJAG_04617</name>
</gene>
<accession>B6K7A9</accession>
<dbReference type="Proteomes" id="UP000001744">
    <property type="component" value="Unassembled WGS sequence"/>
</dbReference>
<protein>
    <submittedName>
        <fullName evidence="1">Uncharacterized protein</fullName>
    </submittedName>
</protein>
<organism evidence="1 2">
    <name type="scientific">Schizosaccharomyces japonicus (strain yFS275 / FY16936)</name>
    <name type="common">Fission yeast</name>
    <dbReference type="NCBI Taxonomy" id="402676"/>
    <lineage>
        <taxon>Eukaryota</taxon>
        <taxon>Fungi</taxon>
        <taxon>Dikarya</taxon>
        <taxon>Ascomycota</taxon>
        <taxon>Taphrinomycotina</taxon>
        <taxon>Schizosaccharomycetes</taxon>
        <taxon>Schizosaccharomycetales</taxon>
        <taxon>Schizosaccharomycetaceae</taxon>
        <taxon>Schizosaccharomyces</taxon>
    </lineage>
</organism>
<keyword evidence="2" id="KW-1185">Reference proteome</keyword>
<dbReference type="JaponicusDB" id="SJAG_04617"/>
<dbReference type="HOGENOM" id="CLU_1636372_0_0_1"/>
<dbReference type="OMA" id="ANEHCFL"/>
<dbReference type="EMBL" id="KE651168">
    <property type="protein sequence ID" value="EEB09413.1"/>
    <property type="molecule type" value="Genomic_DNA"/>
</dbReference>
<dbReference type="VEuPathDB" id="FungiDB:SJAG_04617"/>
<dbReference type="AlphaFoldDB" id="B6K7A9"/>